<dbReference type="PANTHER" id="PTHR12601">
    <property type="entry name" value="EUKARYOTIC TRANSLATION INITIATION FACTOR 3 SUBUNIT EIF-3"/>
    <property type="match status" value="1"/>
</dbReference>
<dbReference type="RefSeq" id="XP_003873856.1">
    <property type="nucleotide sequence ID" value="XM_003873807.1"/>
</dbReference>
<dbReference type="InterPro" id="IPR027523">
    <property type="entry name" value="CLU_prot"/>
</dbReference>
<dbReference type="VEuPathDB" id="TriTrypDB:LmxM.16.1660"/>
<protein>
    <recommendedName>
        <fullName evidence="3">Clu domain-containing protein</fullName>
    </recommendedName>
</protein>
<feature type="compositionally biased region" description="Basic and acidic residues" evidence="2">
    <location>
        <begin position="1765"/>
        <end position="1776"/>
    </location>
</feature>
<dbReference type="InterPro" id="IPR011990">
    <property type="entry name" value="TPR-like_helical_dom_sf"/>
</dbReference>
<dbReference type="Pfam" id="PF13236">
    <property type="entry name" value="CLU"/>
    <property type="match status" value="1"/>
</dbReference>
<feature type="domain" description="Clu" evidence="3">
    <location>
        <begin position="56"/>
        <end position="283"/>
    </location>
</feature>
<evidence type="ECO:0000259" key="3">
    <source>
        <dbReference type="PROSITE" id="PS51823"/>
    </source>
</evidence>
<dbReference type="OrthoDB" id="265210at2759"/>
<feature type="region of interest" description="Disordered" evidence="2">
    <location>
        <begin position="1759"/>
        <end position="1780"/>
    </location>
</feature>
<proteinExistence type="predicted"/>
<dbReference type="PROSITE" id="PS51823">
    <property type="entry name" value="CLU"/>
    <property type="match status" value="1"/>
</dbReference>
<dbReference type="Pfam" id="PF24610">
    <property type="entry name" value="DUF7623"/>
    <property type="match status" value="20"/>
</dbReference>
<name>E9AQX9_LEIMU</name>
<dbReference type="GeneID" id="13450268"/>
<feature type="region of interest" description="Disordered" evidence="2">
    <location>
        <begin position="18"/>
        <end position="42"/>
    </location>
</feature>
<feature type="region of interest" description="Disordered" evidence="2">
    <location>
        <begin position="1794"/>
        <end position="1820"/>
    </location>
</feature>
<dbReference type="Proteomes" id="UP000007259">
    <property type="component" value="Chromosome 16"/>
</dbReference>
<evidence type="ECO:0000256" key="2">
    <source>
        <dbReference type="SAM" id="MobiDB-lite"/>
    </source>
</evidence>
<dbReference type="PhylomeDB" id="E9AQX9"/>
<dbReference type="InterPro" id="IPR025697">
    <property type="entry name" value="CLU_dom"/>
</dbReference>
<dbReference type="OMA" id="CDARKNA"/>
<feature type="compositionally biased region" description="Polar residues" evidence="2">
    <location>
        <begin position="28"/>
        <end position="42"/>
    </location>
</feature>
<reference evidence="4 5" key="1">
    <citation type="journal article" date="2011" name="Genome Res.">
        <title>Chromosome and gene copy number variation allow major structural change between species and strains of Leishmania.</title>
        <authorList>
            <person name="Rogers M.B."/>
            <person name="Hilley J.D."/>
            <person name="Dickens N.J."/>
            <person name="Wilkes J."/>
            <person name="Bates P.A."/>
            <person name="Depledge D.P."/>
            <person name="Harris D."/>
            <person name="Her Y."/>
            <person name="Herzyk P."/>
            <person name="Imamura H."/>
            <person name="Otto T.D."/>
            <person name="Sanders M."/>
            <person name="Seeger K."/>
            <person name="Dujardin J.C."/>
            <person name="Berriman M."/>
            <person name="Smith D.F."/>
            <person name="Hertz-Fowler C."/>
            <person name="Mottram J.C."/>
        </authorList>
    </citation>
    <scope>NUCLEOTIDE SEQUENCE [LARGE SCALE GENOMIC DNA]</scope>
    <source>
        <strain evidence="4 5">MHOM/GT/2001/U1103</strain>
    </source>
</reference>
<keyword evidence="1" id="KW-0963">Cytoplasm</keyword>
<evidence type="ECO:0000313" key="4">
    <source>
        <dbReference type="EMBL" id="CBZ25350.1"/>
    </source>
</evidence>
<keyword evidence="5" id="KW-1185">Reference proteome</keyword>
<evidence type="ECO:0000313" key="5">
    <source>
        <dbReference type="Proteomes" id="UP000007259"/>
    </source>
</evidence>
<dbReference type="KEGG" id="lmi:LMXM_16_1660"/>
<dbReference type="EMBL" id="FR799569">
    <property type="protein sequence ID" value="CBZ25350.1"/>
    <property type="molecule type" value="Genomic_DNA"/>
</dbReference>
<organism evidence="4 5">
    <name type="scientific">Leishmania mexicana (strain MHOM/GT/2001/U1103)</name>
    <dbReference type="NCBI Taxonomy" id="929439"/>
    <lineage>
        <taxon>Eukaryota</taxon>
        <taxon>Discoba</taxon>
        <taxon>Euglenozoa</taxon>
        <taxon>Kinetoplastea</taxon>
        <taxon>Metakinetoplastina</taxon>
        <taxon>Trypanosomatida</taxon>
        <taxon>Trypanosomatidae</taxon>
        <taxon>Leishmaniinae</taxon>
        <taxon>Leishmania</taxon>
    </lineage>
</organism>
<sequence length="3826" mass="429326">MRRPASATPARSAVSVAFRDDLAKKTPPSATRNDRSLSSNGSRWATESQLAICKNPSFPIQQTAPKPYLAACAEITPKGRNWNAEFQLAWEMESDTIEQAELRLRILHQIERDFEGEAAGTIVKIVRLENDMPAELLNFVQCFRVRNIFFRILPDSRSGRNYIASLRGILQSDSHLLSVPLSTMFYYRGMPVLAQALVPMTKRPKRLYGVNSTNDVEVEAELVFVAEALHIPLPDTGIEVYEALDGRYYVTNSNATLTPLFVDDTIMKRQEMLRICPEVVEGADNTMEVLDDRALQETVLQVCCRSTTATASATLTQVCESLHARGVNLCLLKQVAHRLLFAGHCDVRAVEQTVQLLACEMLCRSVKQEFYIEIQGKRMAYDELFLTRTLSKYFALVFAPPPQFRAKFLDVVSKKYGITAEDEYLIDVLISFRTEWKQRIMDRVCHLLGATIRKENGTMQVTWRPFANASVIPQLVDPGVAIQLAAVYNRVRTDPPHWYAFCLPLHWKVACWQHNFAEALSLVREDAAAQEERTGPQQLIRLMMERSVCHVSFQTRDWQCIQDGRSRFPSVLAGYEQWASHKTQGRRCIEYGFWLVDVAEALTEAPAELRSCVEEAVHYFYNAIARMPAYLRSEHGAWLHLQPYMGLLRCKKLLPSCSVDTHALVQHSVELSKVGWASDFFINYLSELGRQLEYEGNFADAIQVLLTAISLSKEKPTFAPDLHTLLADAAHVYRSWDLRTHADACIELTNEAIRYAAKYYGVESREYGVALNNRGSIETELDWFDRAEETLRNAGAALSAAGVPHGDPDYVAYARNLETLWRRRHPSQPRPTHLPGFLRRFPFLESACEGVPWDDVRPIEDGRFAALARERAQEADGTKEAYRLEADMKQRVGEIFRLLLSGATLKQYPFLPAQMEGVYVEGLSLMYDRIFLELATQWHHTPAASPARHLQERRMIAYVSVKARRTEDRRVYEHHVEDTFLELFGTSVNALLPVDFSEVVEDAEVQSLMNEYERLKAHRAPAAELDEAQARIGQRVDAFESEQWGWRQSISAWVPETLLHSCFLRDFSRDGALRDLLVARQHATHTGEIVIPHDILEARIEALCVSIWERGQLDRLYCRSESHQLQQRYRLSSPRVHLQPLSAIFEDLLEPWSTSLYASTDLDDRDRVVAAVHRRGRLNTDAEYLEQWYPRLRGTQCPTWMLVGLPHRFDAAYQRERLQWQASDGSTSAAALVRLRQYLAFIHTRAHKARVGVMRGRIRAEAMYPFLCLRYDGVHVLDLALGEDQIFCEHYADYTRLSSESKLSARRLQSCEERMKARAAVLAQQLREREAALQHRFGSYLRSSDAPLQWSSTFIEYTPRVLQCEQYHLAHSKEVAGSKAARDSARCAHRVRRYIRHMSQDQFQRRLIRGSYVEEIAERCPYLSLMPIASVSLSTLPFECRHEFRMLHATLFEPLRDTHEDMKGNPKRRSEAATVPVPPLCASLPAYQSESVLTKTHQLTCIVEEMAQEEFDAQLRLLKMFPGIPHAVLGVPTTQLVLPPNFEQQWSIAAKEGFNGPSTPAVYSALVECATFARALPLARQYLDELSLTSQPFLLYTTRQCVSLRHLPLRDDERYSALLKTYGALLVRSPPTSPECSLQRVRLAARADQLALRATRQWDRLLRQFPQPPALSDDQLVHLQKHPSMLRTARRAPDTTIDPHTTQAILQELDNQQRQDTDKAIANAELHTDLSFLHSSTEAQDVTGDSTLLQSYETVKRTLHTPSPLDDHETHTENKTHNNTMELTEDVPSSIIHSATGSHHPKHTMSRVAPEAIPSQSDASKNFTSSYPFLRLQEEEGWVEALAADEAFQRLAAEYADLVCDPKKNAAALRGVEDAMNERGDAVAATLRRAAAMDELASRYPFLRLHEEEGWVEALAADEAFQRLAAEYADLVCDPKKNAAALRGVEDAMNERGDAVAATLRRAAAMDELASRYPFLRLHEEEGWVEALAADEAFQRHAAEYADLVCDPKKNAAALRGVEDAMNERGDAVAATLRRAAAMDELASRYPFLRLHEEEGWVEALAADEAFQRHAAEYADLVCDPKKNAAALRGVEDAMNERGDAVAATLRRAAAMDELASRYPFLRLHEEEGWVEALAADEAFQGLAAEYADLVCDPKKNAAALRRVEDAMNERGDAVAATLRRAAAMDELASRYPFLRLQEEEGWVEALAADEAFQRHAAEYADLVCDPKKNAAALRGVEDAMNERGDAVAATLRRAAAMDELASRYPFLRLHEEEGWVEALAADEAFQRHAAEYADLVCDPKKNAAALRGVEDAMNERGDAVAATLRRAAAMDELASRYPFLRLQEEEGWVEALAADEAFQRHAAEYADLVCDPKKNAAALRGVEDAMNERGDAVAATLRRAAAMDELASRYPFLRLHEEEGWVEALAADEAFQRHAAEYADLVCDPKKNAAALRGVEDAMNERGDAVAATLRRAAAMDELASRYPFLRLHEEEGWVEALAADEAFQRLAAEYAELVCDPKKNAAALRGVEDAMNERGDAVAATLRRAAAMDELASRYPFLRLHEEEGWVEALAADEAFQGLAAEYAELVCDPKKNAAALRGVEDAMNERGDAVAATLRRAAAMDELASRYPFLRLQEEEGWVEALAADEAFQRHAAEYADLVCDPKKNAAALRGVEDAMNERGDAVAATLRRAAAMDELASRYPFLRLHEEEGWVEALAADEAFQRHAAEYAELVCDPKKNAAALRGVEDAMNERGKWLGALLSAAALRGVEDAMNERGDAVAATLRRAAAMDELASRYPFLRLHEEEGWVEALAADEAFQGLAAEYADLVCDPKKNAAALRGVEDAMNERGDAVAATLRRAAAMDELASRYPFLRLHEEEGWVEALAADEAFQRHAAEYADLVCDPKKNAAALRGVEDAMNERGDAVAATLRRAAAMDELASRYPFLRLQEEEGWVEALAADEAFQRHAAEYADLVCDPKKNAAALRGVEDAMNERGDAVAATLRRAAAMDELASRYPFLRLQEEEGWVEALAADEAFQRLAAEYAELVCDPKKNAAALRGVEDAMNERGDAVAATLRRAAAMDELTSRYPFLRLHEEEGWVEALAADEAFQRHAAEYAELVCDPKKNAAALRGVEDAMNERGDAVAATLRRAAAMDELASRYPFLRLHEEEGWVEALAADEAFQRHAAEYAELVCDPKKNAAALRGVEDAMNERGKWLGALLSEKGFRDLVDGVVVAESRYREKIRSSEVEWRGGVSVSALLEGESAERNWIFLQEAERLSNLQRLLCSSRSAVSAAMQARFQKEFAECVAEEVAGRKRVQFEAQDSIASVAVEFKQQEEETMRCAIVAVEESAALELADAALRDRGAAAELMRLRLYRTLADCEAMEGELRGQVAADEEATRFSLAAPFVMCEETLQRKVIQSHEQQLTVQLTMREDCEREVVVRKMHSRLTAFIESCVKEEADSRSALELSETSTRDTLAKDAKKHIEALSLAASWKSSLLQDEALAREGVELDEKGIRESLKGEWQLIRESLASKLRGATEPRKTHAKLKATKALPPMKENSPAVALSPEQSVALLQRVGRGRLLRRRLQKRLENRRRDILKQGVSHILAEEFTGRRTIVGDEYLQRQGLRNQYDRAVPMTHYDDPVDVALQQLMIAEESERDNILSDYILARGAIERAEHKQFLKQKALLWVSGAPESSDDDEVADLHSSDLHGTDSTLTAGSWENRSRTRYKGFELDALGRFLLDYEKDINQMQTALADFRRFVAIVHDQLKDARDRAAQEIVRGGTGAIWVPARPLPLADLVRGPNTQYEGKRAHRTL</sequence>
<dbReference type="InterPro" id="IPR056040">
    <property type="entry name" value="DUF7623"/>
</dbReference>
<evidence type="ECO:0000256" key="1">
    <source>
        <dbReference type="ARBA" id="ARBA00022490"/>
    </source>
</evidence>
<dbReference type="SUPFAM" id="SSF48452">
    <property type="entry name" value="TPR-like"/>
    <property type="match status" value="1"/>
</dbReference>
<dbReference type="PROSITE" id="PS50096">
    <property type="entry name" value="IQ"/>
    <property type="match status" value="1"/>
</dbReference>
<accession>E9AQX9</accession>
<gene>
    <name evidence="4" type="ORF">LMXM_16_1660</name>
</gene>